<dbReference type="Proteomes" id="UP001367508">
    <property type="component" value="Unassembled WGS sequence"/>
</dbReference>
<protein>
    <submittedName>
        <fullName evidence="3">Uncharacterized protein</fullName>
    </submittedName>
</protein>
<feature type="compositionally biased region" description="Acidic residues" evidence="1">
    <location>
        <begin position="206"/>
        <end position="224"/>
    </location>
</feature>
<evidence type="ECO:0000256" key="1">
    <source>
        <dbReference type="SAM" id="MobiDB-lite"/>
    </source>
</evidence>
<feature type="region of interest" description="Disordered" evidence="1">
    <location>
        <begin position="186"/>
        <end position="224"/>
    </location>
</feature>
<accession>A0AAN9LK46</accession>
<keyword evidence="2" id="KW-0812">Transmembrane</keyword>
<keyword evidence="2" id="KW-0472">Membrane</keyword>
<reference evidence="3 4" key="1">
    <citation type="submission" date="2024-01" db="EMBL/GenBank/DDBJ databases">
        <title>The genomes of 5 underutilized Papilionoideae crops provide insights into root nodulation and disease resistanc.</title>
        <authorList>
            <person name="Jiang F."/>
        </authorList>
    </citation>
    <scope>NUCLEOTIDE SEQUENCE [LARGE SCALE GENOMIC DNA]</scope>
    <source>
        <strain evidence="3">LVBAO_FW01</strain>
        <tissue evidence="3">Leaves</tissue>
    </source>
</reference>
<keyword evidence="2" id="KW-1133">Transmembrane helix</keyword>
<keyword evidence="4" id="KW-1185">Reference proteome</keyword>
<evidence type="ECO:0000313" key="3">
    <source>
        <dbReference type="EMBL" id="KAK7337485.1"/>
    </source>
</evidence>
<feature type="transmembrane region" description="Helical" evidence="2">
    <location>
        <begin position="31"/>
        <end position="53"/>
    </location>
</feature>
<dbReference type="AlphaFoldDB" id="A0AAN9LK46"/>
<evidence type="ECO:0000256" key="2">
    <source>
        <dbReference type="SAM" id="Phobius"/>
    </source>
</evidence>
<evidence type="ECO:0000313" key="4">
    <source>
        <dbReference type="Proteomes" id="UP001367508"/>
    </source>
</evidence>
<gene>
    <name evidence="3" type="ORF">VNO77_18061</name>
</gene>
<organism evidence="3 4">
    <name type="scientific">Canavalia gladiata</name>
    <name type="common">Sword bean</name>
    <name type="synonym">Dolichos gladiatus</name>
    <dbReference type="NCBI Taxonomy" id="3824"/>
    <lineage>
        <taxon>Eukaryota</taxon>
        <taxon>Viridiplantae</taxon>
        <taxon>Streptophyta</taxon>
        <taxon>Embryophyta</taxon>
        <taxon>Tracheophyta</taxon>
        <taxon>Spermatophyta</taxon>
        <taxon>Magnoliopsida</taxon>
        <taxon>eudicotyledons</taxon>
        <taxon>Gunneridae</taxon>
        <taxon>Pentapetalae</taxon>
        <taxon>rosids</taxon>
        <taxon>fabids</taxon>
        <taxon>Fabales</taxon>
        <taxon>Fabaceae</taxon>
        <taxon>Papilionoideae</taxon>
        <taxon>50 kb inversion clade</taxon>
        <taxon>NPAAA clade</taxon>
        <taxon>indigoferoid/millettioid clade</taxon>
        <taxon>Phaseoleae</taxon>
        <taxon>Canavalia</taxon>
    </lineage>
</organism>
<comment type="caution">
    <text evidence="3">The sequence shown here is derived from an EMBL/GenBank/DDBJ whole genome shotgun (WGS) entry which is preliminary data.</text>
</comment>
<proteinExistence type="predicted"/>
<name>A0AAN9LK46_CANGL</name>
<sequence length="342" mass="37515">MEEERTGITNKHGRKKIHPLGSLSIGGEGGITGLLVFGGALAVAGFMAVASFASNKRKAKGIHDHQPKPIPQQLLLDENGCKTQEDHQTNQNLTSLLQHPNIQHEDAPCCWTSDMSIDQETSELLSAQPSVLEKTELKASNVEESPTRFHHQEIVFSDYSRPESAVSSNESGVGEENMESLLNNSSGHAQEVENDESQDGLTTTETEMEDDEVEEDDDDMMSDEDSSKVTVTTSEAIWPAKLIQKPEQKFKGEFCDSHVCCDSDGDGLDYVGDDEAIIGGKQVTLNQKVNLSMVRNGKSSLITNWVYPLLLLPLLSLLLLLLTRRSKEAFYVLDDGSSIIVP</sequence>
<dbReference type="EMBL" id="JAYMYQ010000004">
    <property type="protein sequence ID" value="KAK7337485.1"/>
    <property type="molecule type" value="Genomic_DNA"/>
</dbReference>
<feature type="transmembrane region" description="Helical" evidence="2">
    <location>
        <begin position="305"/>
        <end position="323"/>
    </location>
</feature>